<keyword evidence="4" id="KW-1185">Reference proteome</keyword>
<dbReference type="Proteomes" id="UP000198707">
    <property type="component" value="Unassembled WGS sequence"/>
</dbReference>
<dbReference type="AlphaFoldDB" id="A0A1H7DM47"/>
<feature type="signal peptide" evidence="1">
    <location>
        <begin position="1"/>
        <end position="23"/>
    </location>
</feature>
<dbReference type="EMBL" id="FNYV01000014">
    <property type="protein sequence ID" value="SEK01947.1"/>
    <property type="molecule type" value="Genomic_DNA"/>
</dbReference>
<dbReference type="Pfam" id="PF13529">
    <property type="entry name" value="Peptidase_C39_2"/>
    <property type="match status" value="1"/>
</dbReference>
<evidence type="ECO:0000256" key="1">
    <source>
        <dbReference type="SAM" id="SignalP"/>
    </source>
</evidence>
<name>A0A1H7DM47_9ACTN</name>
<gene>
    <name evidence="3" type="ORF">SAMN05443287_114141</name>
</gene>
<feature type="chain" id="PRO_5038814371" evidence="1">
    <location>
        <begin position="24"/>
        <end position="216"/>
    </location>
</feature>
<dbReference type="STRING" id="1144548.SAMN05443287_114141"/>
<evidence type="ECO:0000313" key="4">
    <source>
        <dbReference type="Proteomes" id="UP000198707"/>
    </source>
</evidence>
<evidence type="ECO:0000259" key="2">
    <source>
        <dbReference type="Pfam" id="PF13529"/>
    </source>
</evidence>
<organism evidence="3 4">
    <name type="scientific">Micromonospora phaseoli</name>
    <dbReference type="NCBI Taxonomy" id="1144548"/>
    <lineage>
        <taxon>Bacteria</taxon>
        <taxon>Bacillati</taxon>
        <taxon>Actinomycetota</taxon>
        <taxon>Actinomycetes</taxon>
        <taxon>Micromonosporales</taxon>
        <taxon>Micromonosporaceae</taxon>
        <taxon>Micromonospora</taxon>
    </lineage>
</organism>
<dbReference type="InterPro" id="IPR038765">
    <property type="entry name" value="Papain-like_cys_pep_sf"/>
</dbReference>
<accession>A0A1H7DM47</accession>
<protein>
    <submittedName>
        <fullName evidence="3">Peptidase_C39 like family protein</fullName>
    </submittedName>
</protein>
<dbReference type="InterPro" id="IPR039564">
    <property type="entry name" value="Peptidase_C39-like"/>
</dbReference>
<dbReference type="SUPFAM" id="SSF54001">
    <property type="entry name" value="Cysteine proteinases"/>
    <property type="match status" value="1"/>
</dbReference>
<feature type="domain" description="Peptidase C39-like" evidence="2">
    <location>
        <begin position="53"/>
        <end position="191"/>
    </location>
</feature>
<sequence>MTTLIRKAALTAAGAVCAGGMVAGPVGAIAAPHSANPLAAVAERGHGNGERQLNVRYEAQPNFYYCGPAAVRNALTTMNKDVSQDDLAREMGTTERGTDSAHLITDALNKKAGKDVYRTVEIPGRAADDAQTDRLRTDIIRAVDDGRGVVANIIGTATDTDGVSHSFEGGHYISVTGYRDSGDQVRIADSANPAQAEYWISTDALADWIASRGYSA</sequence>
<reference evidence="4" key="1">
    <citation type="submission" date="2016-10" db="EMBL/GenBank/DDBJ databases">
        <authorList>
            <person name="Varghese N."/>
            <person name="Submissions S."/>
        </authorList>
    </citation>
    <scope>NUCLEOTIDE SEQUENCE [LARGE SCALE GENOMIC DNA]</scope>
    <source>
        <strain evidence="4">CGMCC 4.7038</strain>
    </source>
</reference>
<proteinExistence type="predicted"/>
<evidence type="ECO:0000313" key="3">
    <source>
        <dbReference type="EMBL" id="SEK01947.1"/>
    </source>
</evidence>
<dbReference type="Gene3D" id="3.90.70.10">
    <property type="entry name" value="Cysteine proteinases"/>
    <property type="match status" value="1"/>
</dbReference>
<keyword evidence="1" id="KW-0732">Signal</keyword>